<keyword evidence="2" id="KW-1185">Reference proteome</keyword>
<evidence type="ECO:0000313" key="1">
    <source>
        <dbReference type="EMBL" id="MFI0914218.1"/>
    </source>
</evidence>
<dbReference type="EMBL" id="JBIRRB010000011">
    <property type="protein sequence ID" value="MFI0914218.1"/>
    <property type="molecule type" value="Genomic_DNA"/>
</dbReference>
<comment type="caution">
    <text evidence="1">The sequence shown here is derived from an EMBL/GenBank/DDBJ whole genome shotgun (WGS) entry which is preliminary data.</text>
</comment>
<name>A0ABW7TA15_9ACTN</name>
<dbReference type="RefSeq" id="WP_397614234.1">
    <property type="nucleotide sequence ID" value="NZ_JBIRRB010000011.1"/>
</dbReference>
<organism evidence="1 2">
    <name type="scientific">Streptomyces abikoensis</name>
    <dbReference type="NCBI Taxonomy" id="97398"/>
    <lineage>
        <taxon>Bacteria</taxon>
        <taxon>Bacillati</taxon>
        <taxon>Actinomycetota</taxon>
        <taxon>Actinomycetes</taxon>
        <taxon>Kitasatosporales</taxon>
        <taxon>Streptomycetaceae</taxon>
        <taxon>Streptomyces</taxon>
    </lineage>
</organism>
<sequence>MTAPTPTPERQCTAHRSSDGERCKNWALKNMTVCRYHGGANRRSRAAAERRRAEAAVDAQARRTLAALGADPVDNPLVALAQLAGEVTAFKDALAERVNELSSIRYATDHGEQVRAEVLLYERAMDRVAAVLGTIARLNIDERLAAISEKQADAVIRAIDAALAHAGVTGPLATEARQVAARRLRAVS</sequence>
<protein>
    <submittedName>
        <fullName evidence="1">Uncharacterized protein</fullName>
    </submittedName>
</protein>
<accession>A0ABW7TA15</accession>
<proteinExistence type="predicted"/>
<evidence type="ECO:0000313" key="2">
    <source>
        <dbReference type="Proteomes" id="UP001611162"/>
    </source>
</evidence>
<reference evidence="1 2" key="1">
    <citation type="submission" date="2024-10" db="EMBL/GenBank/DDBJ databases">
        <title>The Natural Products Discovery Center: Release of the First 8490 Sequenced Strains for Exploring Actinobacteria Biosynthetic Diversity.</title>
        <authorList>
            <person name="Kalkreuter E."/>
            <person name="Kautsar S.A."/>
            <person name="Yang D."/>
            <person name="Bader C.D."/>
            <person name="Teijaro C.N."/>
            <person name="Fluegel L."/>
            <person name="Davis C.M."/>
            <person name="Simpson J.R."/>
            <person name="Lauterbach L."/>
            <person name="Steele A.D."/>
            <person name="Gui C."/>
            <person name="Meng S."/>
            <person name="Li G."/>
            <person name="Viehrig K."/>
            <person name="Ye F."/>
            <person name="Su P."/>
            <person name="Kiefer A.F."/>
            <person name="Nichols A."/>
            <person name="Cepeda A.J."/>
            <person name="Yan W."/>
            <person name="Fan B."/>
            <person name="Jiang Y."/>
            <person name="Adhikari A."/>
            <person name="Zheng C.-J."/>
            <person name="Schuster L."/>
            <person name="Cowan T.M."/>
            <person name="Smanski M.J."/>
            <person name="Chevrette M.G."/>
            <person name="De Carvalho L.P.S."/>
            <person name="Shen B."/>
        </authorList>
    </citation>
    <scope>NUCLEOTIDE SEQUENCE [LARGE SCALE GENOMIC DNA]</scope>
    <source>
        <strain evidence="1 2">NPDC020979</strain>
    </source>
</reference>
<dbReference type="Proteomes" id="UP001611162">
    <property type="component" value="Unassembled WGS sequence"/>
</dbReference>
<gene>
    <name evidence="1" type="ORF">ACH4TF_27750</name>
</gene>